<organism evidence="1 2">
    <name type="scientific">Rattus norvegicus</name>
    <name type="common">Rat</name>
    <dbReference type="NCBI Taxonomy" id="10116"/>
    <lineage>
        <taxon>Eukaryota</taxon>
        <taxon>Metazoa</taxon>
        <taxon>Chordata</taxon>
        <taxon>Craniata</taxon>
        <taxon>Vertebrata</taxon>
        <taxon>Euteleostomi</taxon>
        <taxon>Mammalia</taxon>
        <taxon>Eutheria</taxon>
        <taxon>Euarchontoglires</taxon>
        <taxon>Glires</taxon>
        <taxon>Rodentia</taxon>
        <taxon>Myomorpha</taxon>
        <taxon>Muroidea</taxon>
        <taxon>Muridae</taxon>
        <taxon>Murinae</taxon>
        <taxon>Rattus</taxon>
    </lineage>
</organism>
<evidence type="ECO:0000313" key="2">
    <source>
        <dbReference type="Proteomes" id="UP000234681"/>
    </source>
</evidence>
<protein>
    <submittedName>
        <fullName evidence="1">RCG57658</fullName>
    </submittedName>
</protein>
<feature type="non-terminal residue" evidence="1">
    <location>
        <position position="55"/>
    </location>
</feature>
<accession>A6JHU4</accession>
<name>A6JHU4_RAT</name>
<dbReference type="EMBL" id="CH473986">
    <property type="protein sequence ID" value="EDL94418.1"/>
    <property type="molecule type" value="Genomic_DNA"/>
</dbReference>
<sequence>MERTVNPDLSLWNFLPRSSVILMKIYVTSLEQIPACVRRNDVCYCHVPACLGWVF</sequence>
<proteinExistence type="predicted"/>
<dbReference type="Proteomes" id="UP000234681">
    <property type="component" value="Chromosome 1"/>
</dbReference>
<reference evidence="2" key="1">
    <citation type="submission" date="2005-09" db="EMBL/GenBank/DDBJ databases">
        <authorList>
            <person name="Mural R.J."/>
            <person name="Li P.W."/>
            <person name="Adams M.D."/>
            <person name="Amanatides P.G."/>
            <person name="Baden-Tillson H."/>
            <person name="Barnstead M."/>
            <person name="Chin S.H."/>
            <person name="Dew I."/>
            <person name="Evans C.A."/>
            <person name="Ferriera S."/>
            <person name="Flanigan M."/>
            <person name="Fosler C."/>
            <person name="Glodek A."/>
            <person name="Gu Z."/>
            <person name="Holt R.A."/>
            <person name="Jennings D."/>
            <person name="Kraft C.L."/>
            <person name="Lu F."/>
            <person name="Nguyen T."/>
            <person name="Nusskern D.R."/>
            <person name="Pfannkoch C.M."/>
            <person name="Sitter C."/>
            <person name="Sutton G.G."/>
            <person name="Venter J.C."/>
            <person name="Wang Z."/>
            <person name="Woodage T."/>
            <person name="Zheng X.H."/>
            <person name="Zhong F."/>
        </authorList>
    </citation>
    <scope>NUCLEOTIDE SEQUENCE [LARGE SCALE GENOMIC DNA]</scope>
    <source>
        <strain>BN</strain>
        <strain evidence="2">Sprague-Dawley</strain>
    </source>
</reference>
<gene>
    <name evidence="1" type="ORF">rCG_57658</name>
</gene>
<evidence type="ECO:0000313" key="1">
    <source>
        <dbReference type="EMBL" id="EDL94418.1"/>
    </source>
</evidence>
<dbReference type="AlphaFoldDB" id="A6JHU4"/>